<dbReference type="Gene3D" id="2.60.40.3940">
    <property type="match status" value="1"/>
</dbReference>
<evidence type="ECO:0000313" key="1">
    <source>
        <dbReference type="EMBL" id="CAB4127790.1"/>
    </source>
</evidence>
<protein>
    <submittedName>
        <fullName evidence="1">Uncharacterized protein</fullName>
    </submittedName>
</protein>
<name>A0A6J5L5D2_9CAUD</name>
<reference evidence="1" key="1">
    <citation type="submission" date="2020-04" db="EMBL/GenBank/DDBJ databases">
        <authorList>
            <person name="Chiriac C."/>
            <person name="Salcher M."/>
            <person name="Ghai R."/>
            <person name="Kavagutti S V."/>
        </authorList>
    </citation>
    <scope>NUCLEOTIDE SEQUENCE</scope>
</reference>
<gene>
    <name evidence="2" type="ORF">UFOVP268_2</name>
    <name evidence="1" type="ORF">UFOVP97_40</name>
</gene>
<evidence type="ECO:0000313" key="2">
    <source>
        <dbReference type="EMBL" id="CAB4133992.1"/>
    </source>
</evidence>
<dbReference type="EMBL" id="LR796216">
    <property type="protein sequence ID" value="CAB4127790.1"/>
    <property type="molecule type" value="Genomic_DNA"/>
</dbReference>
<dbReference type="EMBL" id="LR796286">
    <property type="protein sequence ID" value="CAB4133992.1"/>
    <property type="molecule type" value="Genomic_DNA"/>
</dbReference>
<proteinExistence type="predicted"/>
<accession>A0A6J5L5D2</accession>
<sequence length="194" mass="20673">MAYTVNIPQANDIISQSQPQLLANFQEINTLIEVNHATFGTPNEGKHNIVTLPVNAAPTPTLINEGSIYSKTSTFTGNTELAWQRQNNGTVIEWTGLLAANAGWTRLPSGILLKWAFPAITGLNQPIVFPTSVNIPVFTNIFQVFTTCQVISGARITSNVIGGTVTTLGFNVDVINTNTGAGLTATVSYLAIGI</sequence>
<organism evidence="1">
    <name type="scientific">uncultured Caudovirales phage</name>
    <dbReference type="NCBI Taxonomy" id="2100421"/>
    <lineage>
        <taxon>Viruses</taxon>
        <taxon>Duplodnaviria</taxon>
        <taxon>Heunggongvirae</taxon>
        <taxon>Uroviricota</taxon>
        <taxon>Caudoviricetes</taxon>
        <taxon>Peduoviridae</taxon>
        <taxon>Maltschvirus</taxon>
        <taxon>Maltschvirus maltsch</taxon>
    </lineage>
</organism>